<feature type="region of interest" description="Disordered" evidence="1">
    <location>
        <begin position="1"/>
        <end position="24"/>
    </location>
</feature>
<name>A0A9P6PMK8_9FUNG</name>
<protein>
    <recommendedName>
        <fullName evidence="4">CsbD-like domain-containing protein</fullName>
    </recommendedName>
</protein>
<feature type="compositionally biased region" description="Polar residues" evidence="1">
    <location>
        <begin position="1"/>
        <end position="10"/>
    </location>
</feature>
<dbReference type="EMBL" id="JAAAJA010000977">
    <property type="protein sequence ID" value="KAG0248522.1"/>
    <property type="molecule type" value="Genomic_DNA"/>
</dbReference>
<reference evidence="2" key="1">
    <citation type="journal article" date="2020" name="Fungal Divers.">
        <title>Resolving the Mortierellaceae phylogeny through synthesis of multi-gene phylogenetics and phylogenomics.</title>
        <authorList>
            <person name="Vandepol N."/>
            <person name="Liber J."/>
            <person name="Desiro A."/>
            <person name="Na H."/>
            <person name="Kennedy M."/>
            <person name="Barry K."/>
            <person name="Grigoriev I.V."/>
            <person name="Miller A.N."/>
            <person name="O'Donnell K."/>
            <person name="Stajich J.E."/>
            <person name="Bonito G."/>
        </authorList>
    </citation>
    <scope>NUCLEOTIDE SEQUENCE</scope>
    <source>
        <strain evidence="2">KOD948</strain>
    </source>
</reference>
<evidence type="ECO:0000313" key="3">
    <source>
        <dbReference type="Proteomes" id="UP000726737"/>
    </source>
</evidence>
<comment type="caution">
    <text evidence="2">The sequence shown here is derived from an EMBL/GenBank/DDBJ whole genome shotgun (WGS) entry which is preliminary data.</text>
</comment>
<evidence type="ECO:0000313" key="2">
    <source>
        <dbReference type="EMBL" id="KAG0248522.1"/>
    </source>
</evidence>
<dbReference type="OrthoDB" id="9999611at2759"/>
<sequence>MTEKISNALNSHIGGAKETIGNITRNPNLAASGAAQKAQADSAQQMATNKIRTEGVGHSVEGEAQQKIGALTGDTAMESRGIGNQALGNVQRNA</sequence>
<dbReference type="SUPFAM" id="SSF69047">
    <property type="entry name" value="Hypothetical protein YjbJ"/>
    <property type="match status" value="1"/>
</dbReference>
<evidence type="ECO:0008006" key="4">
    <source>
        <dbReference type="Google" id="ProtNLM"/>
    </source>
</evidence>
<organism evidence="2 3">
    <name type="scientific">Mortierella polycephala</name>
    <dbReference type="NCBI Taxonomy" id="41804"/>
    <lineage>
        <taxon>Eukaryota</taxon>
        <taxon>Fungi</taxon>
        <taxon>Fungi incertae sedis</taxon>
        <taxon>Mucoromycota</taxon>
        <taxon>Mortierellomycotina</taxon>
        <taxon>Mortierellomycetes</taxon>
        <taxon>Mortierellales</taxon>
        <taxon>Mortierellaceae</taxon>
        <taxon>Mortierella</taxon>
    </lineage>
</organism>
<dbReference type="AlphaFoldDB" id="A0A9P6PMK8"/>
<dbReference type="Proteomes" id="UP000726737">
    <property type="component" value="Unassembled WGS sequence"/>
</dbReference>
<proteinExistence type="predicted"/>
<evidence type="ECO:0000256" key="1">
    <source>
        <dbReference type="SAM" id="MobiDB-lite"/>
    </source>
</evidence>
<dbReference type="InterPro" id="IPR036629">
    <property type="entry name" value="YjbJ_sf"/>
</dbReference>
<gene>
    <name evidence="2" type="ORF">BG011_010181</name>
</gene>
<accession>A0A9P6PMK8</accession>
<keyword evidence="3" id="KW-1185">Reference proteome</keyword>